<dbReference type="EMBL" id="JANPWB010000012">
    <property type="protein sequence ID" value="KAJ1118940.1"/>
    <property type="molecule type" value="Genomic_DNA"/>
</dbReference>
<accession>A0AAV7P1B0</accession>
<keyword evidence="2" id="KW-1185">Reference proteome</keyword>
<reference evidence="1" key="1">
    <citation type="journal article" date="2022" name="bioRxiv">
        <title>Sequencing and chromosome-scale assembly of the giantPleurodeles waltlgenome.</title>
        <authorList>
            <person name="Brown T."/>
            <person name="Elewa A."/>
            <person name="Iarovenko S."/>
            <person name="Subramanian E."/>
            <person name="Araus A.J."/>
            <person name="Petzold A."/>
            <person name="Susuki M."/>
            <person name="Suzuki K.-i.T."/>
            <person name="Hayashi T."/>
            <person name="Toyoda A."/>
            <person name="Oliveira C."/>
            <person name="Osipova E."/>
            <person name="Leigh N.D."/>
            <person name="Simon A."/>
            <person name="Yun M.H."/>
        </authorList>
    </citation>
    <scope>NUCLEOTIDE SEQUENCE</scope>
    <source>
        <strain evidence="1">20211129_DDA</strain>
        <tissue evidence="1">Liver</tissue>
    </source>
</reference>
<dbReference type="Proteomes" id="UP001066276">
    <property type="component" value="Chromosome 8"/>
</dbReference>
<evidence type="ECO:0000313" key="2">
    <source>
        <dbReference type="Proteomes" id="UP001066276"/>
    </source>
</evidence>
<comment type="caution">
    <text evidence="1">The sequence shown here is derived from an EMBL/GenBank/DDBJ whole genome shotgun (WGS) entry which is preliminary data.</text>
</comment>
<proteinExistence type="predicted"/>
<dbReference type="AlphaFoldDB" id="A0AAV7P1B0"/>
<evidence type="ECO:0000313" key="1">
    <source>
        <dbReference type="EMBL" id="KAJ1118940.1"/>
    </source>
</evidence>
<name>A0AAV7P1B0_PLEWA</name>
<sequence length="166" mass="19030">MKTRLATHERSQQDEESIDQFVAALRGLAVTCKFEQMSYDQVLRNQILMKTKSRKIQEKLWLCGSDLSLNHAIDVARTMEDRLAGLPTCDLCIDGVVVTTMIDSCAWLPIQDAHEDVECDVAYTYADVISGSEMNCETEQTVLTEQVREREMMKDNEMQLIKKIYK</sequence>
<organism evidence="1 2">
    <name type="scientific">Pleurodeles waltl</name>
    <name type="common">Iberian ribbed newt</name>
    <dbReference type="NCBI Taxonomy" id="8319"/>
    <lineage>
        <taxon>Eukaryota</taxon>
        <taxon>Metazoa</taxon>
        <taxon>Chordata</taxon>
        <taxon>Craniata</taxon>
        <taxon>Vertebrata</taxon>
        <taxon>Euteleostomi</taxon>
        <taxon>Amphibia</taxon>
        <taxon>Batrachia</taxon>
        <taxon>Caudata</taxon>
        <taxon>Salamandroidea</taxon>
        <taxon>Salamandridae</taxon>
        <taxon>Pleurodelinae</taxon>
        <taxon>Pleurodeles</taxon>
    </lineage>
</organism>
<protein>
    <submittedName>
        <fullName evidence="1">Uncharacterized protein</fullName>
    </submittedName>
</protein>
<gene>
    <name evidence="1" type="ORF">NDU88_007127</name>
</gene>